<dbReference type="PANTHER" id="PTHR43581:SF4">
    <property type="entry name" value="ATP_GTP PHOSPHATASE"/>
    <property type="match status" value="1"/>
</dbReference>
<dbReference type="GO" id="GO:0004519">
    <property type="term" value="F:endonuclease activity"/>
    <property type="evidence" value="ECO:0007669"/>
    <property type="project" value="UniProtKB-KW"/>
</dbReference>
<name>A0A4S2HEC0_9PROT</name>
<proteinExistence type="predicted"/>
<sequence>MKISKIEIKNFRSISHMEIITGEYISLIGPNNHGKSNVLGALEFALSTSSKPDQDDFFRCGDSAETKMWVELTFYGLTDQEQNTFKRYILDGDIIRIRKKAEITEGQLSISYNGWAQQPEDDWLRVENVGDYTMRENAEATPLAGRLPKMGRISKADVERAQEQYISENRDRISFQTKLEASPLLGQRNVGGGVLPEFFLIPAVRDLTEEVKIKTSTNFGRLMNLALREMAGRDQRFIEAKTRLNEVVAAFNQRQDTGEPKNELAQLESDIEQELNAWGVKVNIEIQPPEIEKLFELGTDIHIDDGVKTKAEKKGHGLQRAMIFSLLKSWSAALRKQRAEQHAERVTSRQQSETVIFAMEEPELFLHPHAQRRLARSLRDIASTADHQVITCTHSTHFIELSSYRDIAIISRTNPQIGSEIRQCNEELFPSNENRDKKDRFHMAHWINPDRGELFFARKVIFVEGETEKVVLPFIAEKLGLDWEECSVIDCGSKYNIPLYIKISNAFKIPYVVIHDEDPLPQPIPDDWDQDKVRAKTRTFELNQEIRTQVDSSIGAVASFSPDFEGAARVSRSQGHAKGKALAALEHLERLQVEALPDRLVEVARIAFS</sequence>
<accession>A0A4S2HEC0</accession>
<reference evidence="3 4" key="1">
    <citation type="journal article" date="2013" name="Int. J. Syst. Evol. Microbiol.">
        <title>Marinicauda pacifica gen. nov., sp. nov., a prosthecate alphaproteobacterium of the family Hyphomonadaceae isolated from deep seawater.</title>
        <authorList>
            <person name="Zhang X.Y."/>
            <person name="Li G.W."/>
            <person name="Wang C.S."/>
            <person name="Zhang Y.J."/>
            <person name="Xu X.W."/>
            <person name="Li H."/>
            <person name="Liu A."/>
            <person name="Liu C."/>
            <person name="Xie B.B."/>
            <person name="Qin Q.L."/>
            <person name="Xu Z."/>
            <person name="Chen X.L."/>
            <person name="Zhou B.C."/>
            <person name="Zhang Y.Z."/>
        </authorList>
    </citation>
    <scope>NUCLEOTIDE SEQUENCE [LARGE SCALE GENOMIC DNA]</scope>
    <source>
        <strain evidence="3 4">P-1 km-3</strain>
    </source>
</reference>
<dbReference type="AlphaFoldDB" id="A0A4S2HEC0"/>
<evidence type="ECO:0000259" key="1">
    <source>
        <dbReference type="Pfam" id="PF13175"/>
    </source>
</evidence>
<dbReference type="Proteomes" id="UP000305451">
    <property type="component" value="Unassembled WGS sequence"/>
</dbReference>
<dbReference type="OrthoDB" id="9816534at2"/>
<dbReference type="InterPro" id="IPR034139">
    <property type="entry name" value="TOPRIM_OLD"/>
</dbReference>
<keyword evidence="4" id="KW-1185">Reference proteome</keyword>
<gene>
    <name evidence="3" type="ORF">E5162_03800</name>
</gene>
<evidence type="ECO:0000313" key="3">
    <source>
        <dbReference type="EMBL" id="TGY94410.1"/>
    </source>
</evidence>
<organism evidence="3 4">
    <name type="scientific">Marinicauda pacifica</name>
    <dbReference type="NCBI Taxonomy" id="1133559"/>
    <lineage>
        <taxon>Bacteria</taxon>
        <taxon>Pseudomonadati</taxon>
        <taxon>Pseudomonadota</taxon>
        <taxon>Alphaproteobacteria</taxon>
        <taxon>Maricaulales</taxon>
        <taxon>Maricaulaceae</taxon>
        <taxon>Marinicauda</taxon>
    </lineage>
</organism>
<dbReference type="PANTHER" id="PTHR43581">
    <property type="entry name" value="ATP/GTP PHOSPHATASE"/>
    <property type="match status" value="1"/>
</dbReference>
<evidence type="ECO:0000259" key="2">
    <source>
        <dbReference type="Pfam" id="PF20469"/>
    </source>
</evidence>
<protein>
    <submittedName>
        <fullName evidence="3">ATP-dependent endonuclease</fullName>
    </submittedName>
</protein>
<dbReference type="CDD" id="cd01026">
    <property type="entry name" value="TOPRIM_OLD"/>
    <property type="match status" value="1"/>
</dbReference>
<keyword evidence="3" id="KW-0255">Endonuclease</keyword>
<keyword evidence="3" id="KW-0378">Hydrolase</keyword>
<dbReference type="InterPro" id="IPR027417">
    <property type="entry name" value="P-loop_NTPase"/>
</dbReference>
<feature type="domain" description="Endonuclease GajA/Old nuclease/RecF-like AAA" evidence="1">
    <location>
        <begin position="1"/>
        <end position="399"/>
    </location>
</feature>
<dbReference type="RefSeq" id="WP_135943607.1">
    <property type="nucleotide sequence ID" value="NZ_BMEI01000001.1"/>
</dbReference>
<feature type="domain" description="OLD protein-like TOPRIM" evidence="2">
    <location>
        <begin position="455"/>
        <end position="518"/>
    </location>
</feature>
<dbReference type="InterPro" id="IPR041685">
    <property type="entry name" value="AAA_GajA/Old/RecF-like"/>
</dbReference>
<dbReference type="Pfam" id="PF20469">
    <property type="entry name" value="OLD-like_TOPRIM"/>
    <property type="match status" value="1"/>
</dbReference>
<comment type="caution">
    <text evidence="3">The sequence shown here is derived from an EMBL/GenBank/DDBJ whole genome shotgun (WGS) entry which is preliminary data.</text>
</comment>
<evidence type="ECO:0000313" key="4">
    <source>
        <dbReference type="Proteomes" id="UP000305451"/>
    </source>
</evidence>
<keyword evidence="3" id="KW-0540">Nuclease</keyword>
<dbReference type="SUPFAM" id="SSF52540">
    <property type="entry name" value="P-loop containing nucleoside triphosphate hydrolases"/>
    <property type="match status" value="1"/>
</dbReference>
<dbReference type="InterPro" id="IPR051396">
    <property type="entry name" value="Bact_Antivir_Def_Nuclease"/>
</dbReference>
<dbReference type="Pfam" id="PF13175">
    <property type="entry name" value="AAA_15"/>
    <property type="match status" value="1"/>
</dbReference>
<dbReference type="Gene3D" id="3.40.50.300">
    <property type="entry name" value="P-loop containing nucleotide triphosphate hydrolases"/>
    <property type="match status" value="1"/>
</dbReference>
<dbReference type="EMBL" id="SRXV01000001">
    <property type="protein sequence ID" value="TGY94410.1"/>
    <property type="molecule type" value="Genomic_DNA"/>
</dbReference>